<dbReference type="InterPro" id="IPR016181">
    <property type="entry name" value="Acyl_CoA_acyltransferase"/>
</dbReference>
<dbReference type="Gene3D" id="3.40.630.30">
    <property type="match status" value="1"/>
</dbReference>
<keyword evidence="3" id="KW-1185">Reference proteome</keyword>
<name>A0ABT6WVQ7_9ACTN</name>
<dbReference type="Proteomes" id="UP001241758">
    <property type="component" value="Unassembled WGS sequence"/>
</dbReference>
<accession>A0ABT6WVQ7</accession>
<evidence type="ECO:0000259" key="1">
    <source>
        <dbReference type="PROSITE" id="PS51186"/>
    </source>
</evidence>
<dbReference type="RefSeq" id="WP_282764932.1">
    <property type="nucleotide sequence ID" value="NZ_JASCTH010000027.1"/>
</dbReference>
<evidence type="ECO:0000313" key="2">
    <source>
        <dbReference type="EMBL" id="MDI6103716.1"/>
    </source>
</evidence>
<dbReference type="EMBL" id="JASCTH010000027">
    <property type="protein sequence ID" value="MDI6103716.1"/>
    <property type="molecule type" value="Genomic_DNA"/>
</dbReference>
<protein>
    <submittedName>
        <fullName evidence="2">GNAT family N-acetyltransferase</fullName>
    </submittedName>
</protein>
<comment type="caution">
    <text evidence="2">The sequence shown here is derived from an EMBL/GenBank/DDBJ whole genome shotgun (WGS) entry which is preliminary data.</text>
</comment>
<proteinExistence type="predicted"/>
<dbReference type="PANTHER" id="PTHR43328:SF1">
    <property type="entry name" value="N-ACETYLTRANSFERASE DOMAIN-CONTAINING PROTEIN"/>
    <property type="match status" value="1"/>
</dbReference>
<evidence type="ECO:0000313" key="3">
    <source>
        <dbReference type="Proteomes" id="UP001241758"/>
    </source>
</evidence>
<dbReference type="InterPro" id="IPR000182">
    <property type="entry name" value="GNAT_dom"/>
</dbReference>
<dbReference type="PANTHER" id="PTHR43328">
    <property type="entry name" value="ACETYLTRANSFERASE-RELATED"/>
    <property type="match status" value="1"/>
</dbReference>
<organism evidence="2 3">
    <name type="scientific">Actinoplanes sandaracinus</name>
    <dbReference type="NCBI Taxonomy" id="3045177"/>
    <lineage>
        <taxon>Bacteria</taxon>
        <taxon>Bacillati</taxon>
        <taxon>Actinomycetota</taxon>
        <taxon>Actinomycetes</taxon>
        <taxon>Micromonosporales</taxon>
        <taxon>Micromonosporaceae</taxon>
        <taxon>Actinoplanes</taxon>
    </lineage>
</organism>
<gene>
    <name evidence="2" type="ORF">QLQ12_34390</name>
</gene>
<dbReference type="SUPFAM" id="SSF55729">
    <property type="entry name" value="Acyl-CoA N-acyltransferases (Nat)"/>
    <property type="match status" value="1"/>
</dbReference>
<reference evidence="2 3" key="1">
    <citation type="submission" date="2023-05" db="EMBL/GenBank/DDBJ databases">
        <title>Actinoplanes sp. NEAU-A12 genome sequencing.</title>
        <authorList>
            <person name="Wang Z.-S."/>
        </authorList>
    </citation>
    <scope>NUCLEOTIDE SEQUENCE [LARGE SCALE GENOMIC DNA]</scope>
    <source>
        <strain evidence="2 3">NEAU-A12</strain>
    </source>
</reference>
<feature type="domain" description="N-acetyltransferase" evidence="1">
    <location>
        <begin position="4"/>
        <end position="159"/>
    </location>
</feature>
<dbReference type="Pfam" id="PF13302">
    <property type="entry name" value="Acetyltransf_3"/>
    <property type="match status" value="1"/>
</dbReference>
<sequence>MAEVALRLVDDSDLDALFEQMRDPESVRMAAFTVKDPDDRAAFDAQMAKIRASADIVHRAVTVDGRLVGSIASFVIEGDTEVTYWIDRSFWGRGIASRALALLVESVPVRPMFARVASDNAGSLRVLRKAGFVITGTEISFANGRDARIEETILRLDGPAKAPARREPSDAG</sequence>
<dbReference type="PROSITE" id="PS51186">
    <property type="entry name" value="GNAT"/>
    <property type="match status" value="1"/>
</dbReference>